<dbReference type="Gene3D" id="3.40.50.1000">
    <property type="entry name" value="HAD superfamily/HAD-like"/>
    <property type="match status" value="1"/>
</dbReference>
<dbReference type="Proteomes" id="UP001596406">
    <property type="component" value="Unassembled WGS sequence"/>
</dbReference>
<evidence type="ECO:0000256" key="1">
    <source>
        <dbReference type="PIRSR" id="PIRSR610708-1"/>
    </source>
</evidence>
<keyword evidence="3" id="KW-1185">Reference proteome</keyword>
<dbReference type="RefSeq" id="WP_304449309.1">
    <property type="nucleotide sequence ID" value="NZ_JARRAH010000001.1"/>
</dbReference>
<dbReference type="SUPFAM" id="SSF56784">
    <property type="entry name" value="HAD-like"/>
    <property type="match status" value="1"/>
</dbReference>
<feature type="active site" description="Proton donor" evidence="1">
    <location>
        <position position="16"/>
    </location>
</feature>
<dbReference type="EMBL" id="JBHSXM010000001">
    <property type="protein sequence ID" value="MFC6837645.1"/>
    <property type="molecule type" value="Genomic_DNA"/>
</dbReference>
<gene>
    <name evidence="2" type="ORF">ACFQHK_14210</name>
</gene>
<sequence length="191" mass="21021">MNLRTGPERTVLVDVDGTLCANIPRLVEYVDERYGVSLAEPDITEWSYPVEGTDRHVGELIHDAMADRPEEFLLSMDPLPGAAGAMARLRDHGHEVRIATHRPAETHPVTRRWLDDHDVPYDAFVEEVPPDKGALPGDLLVDDYHLNVRNALAAGKAGALFRQPYSDPAACEGALVADSWRDFLGAVGFEA</sequence>
<comment type="caution">
    <text evidence="2">The sequence shown here is derived from an EMBL/GenBank/DDBJ whole genome shotgun (WGS) entry which is preliminary data.</text>
</comment>
<evidence type="ECO:0000313" key="3">
    <source>
        <dbReference type="Proteomes" id="UP001596406"/>
    </source>
</evidence>
<evidence type="ECO:0000313" key="2">
    <source>
        <dbReference type="EMBL" id="MFC6837645.1"/>
    </source>
</evidence>
<dbReference type="Pfam" id="PF06941">
    <property type="entry name" value="NT5C"/>
    <property type="match status" value="1"/>
</dbReference>
<accession>A0ABD5UAP9</accession>
<organism evidence="2 3">
    <name type="scientific">Halomarina ordinaria</name>
    <dbReference type="NCBI Taxonomy" id="3033939"/>
    <lineage>
        <taxon>Archaea</taxon>
        <taxon>Methanobacteriati</taxon>
        <taxon>Methanobacteriota</taxon>
        <taxon>Stenosarchaea group</taxon>
        <taxon>Halobacteria</taxon>
        <taxon>Halobacteriales</taxon>
        <taxon>Natronomonadaceae</taxon>
        <taxon>Halomarina</taxon>
    </lineage>
</organism>
<evidence type="ECO:0008006" key="4">
    <source>
        <dbReference type="Google" id="ProtNLM"/>
    </source>
</evidence>
<dbReference type="InterPro" id="IPR036412">
    <property type="entry name" value="HAD-like_sf"/>
</dbReference>
<dbReference type="InterPro" id="IPR023214">
    <property type="entry name" value="HAD_sf"/>
</dbReference>
<proteinExistence type="predicted"/>
<dbReference type="InterPro" id="IPR010708">
    <property type="entry name" value="5'(3')-deoxyribonucleotidase"/>
</dbReference>
<reference evidence="2 3" key="1">
    <citation type="journal article" date="2019" name="Int. J. Syst. Evol. Microbiol.">
        <title>The Global Catalogue of Microorganisms (GCM) 10K type strain sequencing project: providing services to taxonomists for standard genome sequencing and annotation.</title>
        <authorList>
            <consortium name="The Broad Institute Genomics Platform"/>
            <consortium name="The Broad Institute Genome Sequencing Center for Infectious Disease"/>
            <person name="Wu L."/>
            <person name="Ma J."/>
        </authorList>
    </citation>
    <scope>NUCLEOTIDE SEQUENCE [LARGE SCALE GENOMIC DNA]</scope>
    <source>
        <strain evidence="2 3">PSRA2</strain>
    </source>
</reference>
<name>A0ABD5UAP9_9EURY</name>
<dbReference type="AlphaFoldDB" id="A0ABD5UAP9"/>
<protein>
    <recommendedName>
        <fullName evidence="4">HAD family hydrolase</fullName>
    </recommendedName>
</protein>
<feature type="active site" description="Nucleophile" evidence="1">
    <location>
        <position position="14"/>
    </location>
</feature>